<name>A0ACD1H589_9EURO</name>
<gene>
    <name evidence="1" type="ORF">BO66DRAFT_472594</name>
</gene>
<dbReference type="EMBL" id="KZ824965">
    <property type="protein sequence ID" value="RAH68670.1"/>
    <property type="molecule type" value="Genomic_DNA"/>
</dbReference>
<dbReference type="Proteomes" id="UP000249661">
    <property type="component" value="Unassembled WGS sequence"/>
</dbReference>
<proteinExistence type="predicted"/>
<protein>
    <submittedName>
        <fullName evidence="1">Uncharacterized protein</fullName>
    </submittedName>
</protein>
<evidence type="ECO:0000313" key="2">
    <source>
        <dbReference type="Proteomes" id="UP000249661"/>
    </source>
</evidence>
<keyword evidence="2" id="KW-1185">Reference proteome</keyword>
<reference evidence="1" key="1">
    <citation type="submission" date="2018-02" db="EMBL/GenBank/DDBJ databases">
        <title>The genomes of Aspergillus section Nigri reveals drivers in fungal speciation.</title>
        <authorList>
            <consortium name="DOE Joint Genome Institute"/>
            <person name="Vesth T.C."/>
            <person name="Nybo J."/>
            <person name="Theobald S."/>
            <person name="Brandl J."/>
            <person name="Frisvad J.C."/>
            <person name="Nielsen K.F."/>
            <person name="Lyhne E.K."/>
            <person name="Kogle M.E."/>
            <person name="Kuo A."/>
            <person name="Riley R."/>
            <person name="Clum A."/>
            <person name="Nolan M."/>
            <person name="Lipzen A."/>
            <person name="Salamov A."/>
            <person name="Henrissat B."/>
            <person name="Wiebenga A."/>
            <person name="De vries R.P."/>
            <person name="Grigoriev I.V."/>
            <person name="Mortensen U.H."/>
            <person name="Andersen M.R."/>
            <person name="Baker S.E."/>
        </authorList>
    </citation>
    <scope>NUCLEOTIDE SEQUENCE</scope>
    <source>
        <strain evidence="1">CBS 121060</strain>
    </source>
</reference>
<organism evidence="1 2">
    <name type="scientific">Aspergillus aculeatinus CBS 121060</name>
    <dbReference type="NCBI Taxonomy" id="1448322"/>
    <lineage>
        <taxon>Eukaryota</taxon>
        <taxon>Fungi</taxon>
        <taxon>Dikarya</taxon>
        <taxon>Ascomycota</taxon>
        <taxon>Pezizomycotina</taxon>
        <taxon>Eurotiomycetes</taxon>
        <taxon>Eurotiomycetidae</taxon>
        <taxon>Eurotiales</taxon>
        <taxon>Aspergillaceae</taxon>
        <taxon>Aspergillus</taxon>
        <taxon>Aspergillus subgen. Circumdati</taxon>
    </lineage>
</organism>
<sequence length="299" mass="33063">MSGTNKRRRLNPSPSSTLTKPFKSPLRRPAPATESLDGAMQVQLQVQLQESSQLQLLQRQSQPRLQLHASKTRHQQQQQTQSSTSPSNSTNLTPTKSSTRPRPRPRTLSKPGIPKTPQKPTPLPVVSSPTTTELSSLTTQRAALLAHLHALTAEYDTLQQARRIETQKKTVELERLIQKWKGVSQRAAEEVFLGARERVNRMGGLQALKSGKSGAGSGSWGWDCEDPSTSLSAGLQGRGQSWEGDYEDAIGGEEDRAGKEGQDHDDDEEQELTMGVMLKMMKIEFGIIGYDVEREGWVT</sequence>
<accession>A0ACD1H589</accession>
<evidence type="ECO:0000313" key="1">
    <source>
        <dbReference type="EMBL" id="RAH68670.1"/>
    </source>
</evidence>